<dbReference type="EMBL" id="PVWK01000079">
    <property type="protein sequence ID" value="PSB28510.1"/>
    <property type="molecule type" value="Genomic_DNA"/>
</dbReference>
<reference evidence="2 3" key="2">
    <citation type="submission" date="2018-03" db="EMBL/GenBank/DDBJ databases">
        <title>The ancient ancestry and fast evolution of plastids.</title>
        <authorList>
            <person name="Moore K.R."/>
            <person name="Magnabosco C."/>
            <person name="Momper L."/>
            <person name="Gold D.A."/>
            <person name="Bosak T."/>
            <person name="Fournier G.P."/>
        </authorList>
    </citation>
    <scope>NUCLEOTIDE SEQUENCE [LARGE SCALE GENOMIC DNA]</scope>
    <source>
        <strain evidence="2 3">ULC18</strain>
    </source>
</reference>
<dbReference type="OrthoDB" id="463972at2"/>
<evidence type="ECO:0000313" key="2">
    <source>
        <dbReference type="EMBL" id="PSB28510.1"/>
    </source>
</evidence>
<accession>A0A2T1E706</accession>
<protein>
    <submittedName>
        <fullName evidence="2">Fis family transcriptional regulator</fullName>
    </submittedName>
</protein>
<dbReference type="Proteomes" id="UP000239576">
    <property type="component" value="Unassembled WGS sequence"/>
</dbReference>
<keyword evidence="1" id="KW-0812">Transmembrane</keyword>
<feature type="transmembrane region" description="Helical" evidence="1">
    <location>
        <begin position="93"/>
        <end position="113"/>
    </location>
</feature>
<evidence type="ECO:0000256" key="1">
    <source>
        <dbReference type="SAM" id="Phobius"/>
    </source>
</evidence>
<keyword evidence="1" id="KW-0472">Membrane</keyword>
<keyword evidence="1" id="KW-1133">Transmembrane helix</keyword>
<organism evidence="2 3">
    <name type="scientific">Stenomitos frigidus ULC18</name>
    <dbReference type="NCBI Taxonomy" id="2107698"/>
    <lineage>
        <taxon>Bacteria</taxon>
        <taxon>Bacillati</taxon>
        <taxon>Cyanobacteriota</taxon>
        <taxon>Cyanophyceae</taxon>
        <taxon>Leptolyngbyales</taxon>
        <taxon>Leptolyngbyaceae</taxon>
        <taxon>Stenomitos</taxon>
    </lineage>
</organism>
<reference evidence="3" key="1">
    <citation type="submission" date="2018-02" db="EMBL/GenBank/DDBJ databases">
        <authorList>
            <person name="Moore K."/>
            <person name="Momper L."/>
        </authorList>
    </citation>
    <scope>NUCLEOTIDE SEQUENCE [LARGE SCALE GENOMIC DNA]</scope>
    <source>
        <strain evidence="3">ULC18</strain>
    </source>
</reference>
<gene>
    <name evidence="2" type="ORF">C7B82_13520</name>
</gene>
<sequence length="179" mass="19265">MNGQNSSSSSSNLIQRDRFELLSAYLDGEVTAAERKQVDGWLASDPTVQRLHSRLLKLRHGLQNMPVPASSQATEQTVSEVFTRLERKPKLSLIWGGAAIAALFVGALVSNLLPGSQTSMPQIAKGSQQPAIESPQTNVNEVLLVALDKPLVEIPKTPVVVPNSTFKNATTPAPETTAR</sequence>
<comment type="caution">
    <text evidence="2">The sequence shown here is derived from an EMBL/GenBank/DDBJ whole genome shotgun (WGS) entry which is preliminary data.</text>
</comment>
<dbReference type="AlphaFoldDB" id="A0A2T1E706"/>
<evidence type="ECO:0000313" key="3">
    <source>
        <dbReference type="Proteomes" id="UP000239576"/>
    </source>
</evidence>
<keyword evidence="3" id="KW-1185">Reference proteome</keyword>
<name>A0A2T1E706_9CYAN</name>
<proteinExistence type="predicted"/>